<proteinExistence type="predicted"/>
<evidence type="ECO:0000313" key="3">
    <source>
        <dbReference type="Proteomes" id="UP000749646"/>
    </source>
</evidence>
<feature type="region of interest" description="Disordered" evidence="1">
    <location>
        <begin position="196"/>
        <end position="230"/>
    </location>
</feature>
<feature type="compositionally biased region" description="Low complexity" evidence="1">
    <location>
        <begin position="207"/>
        <end position="230"/>
    </location>
</feature>
<dbReference type="AlphaFoldDB" id="A0A9P6JFU1"/>
<gene>
    <name evidence="2" type="ORF">BGZ65_012197</name>
</gene>
<feature type="compositionally biased region" description="Basic and acidic residues" evidence="1">
    <location>
        <begin position="1"/>
        <end position="10"/>
    </location>
</feature>
<reference evidence="2" key="1">
    <citation type="journal article" date="2020" name="Fungal Divers.">
        <title>Resolving the Mortierellaceae phylogeny through synthesis of multi-gene phylogenetics and phylogenomics.</title>
        <authorList>
            <person name="Vandepol N."/>
            <person name="Liber J."/>
            <person name="Desiro A."/>
            <person name="Na H."/>
            <person name="Kennedy M."/>
            <person name="Barry K."/>
            <person name="Grigoriev I.V."/>
            <person name="Miller A.N."/>
            <person name="O'Donnell K."/>
            <person name="Stajich J.E."/>
            <person name="Bonito G."/>
        </authorList>
    </citation>
    <scope>NUCLEOTIDE SEQUENCE</scope>
    <source>
        <strain evidence="2">MES-2147</strain>
    </source>
</reference>
<protein>
    <submittedName>
        <fullName evidence="2">Uncharacterized protein</fullName>
    </submittedName>
</protein>
<comment type="caution">
    <text evidence="2">The sequence shown here is derived from an EMBL/GenBank/DDBJ whole genome shotgun (WGS) entry which is preliminary data.</text>
</comment>
<sequence>MLQRRKEITAEYHQPSEMSLKLTDTPSVGKRPADQTVEAPSAQKVKVIHVDGNDQQLVSDGDGPVTSDSDIDSADDRYVSLQTRLMVRLFEDRPAKHEARAAQYIANMWQSPSPTPTVEGYLNFISETYPSAPQSGVARSWNKLKEYFSGGENTDLSGSCLRSRTSDPGDACNQHQHATALSCECTRGDFVATATTHDVDPIKRKQNQQQPQQQRLQQQQYQQQQYKQQQ</sequence>
<evidence type="ECO:0000256" key="1">
    <source>
        <dbReference type="SAM" id="MobiDB-lite"/>
    </source>
</evidence>
<dbReference type="OrthoDB" id="2447334at2759"/>
<keyword evidence="3" id="KW-1185">Reference proteome</keyword>
<dbReference type="EMBL" id="JAAAHW010005305">
    <property type="protein sequence ID" value="KAF9969171.1"/>
    <property type="molecule type" value="Genomic_DNA"/>
</dbReference>
<accession>A0A9P6JFU1</accession>
<name>A0A9P6JFU1_9FUNG</name>
<feature type="region of interest" description="Disordered" evidence="1">
    <location>
        <begin position="1"/>
        <end position="43"/>
    </location>
</feature>
<evidence type="ECO:0000313" key="2">
    <source>
        <dbReference type="EMBL" id="KAF9969171.1"/>
    </source>
</evidence>
<organism evidence="2 3">
    <name type="scientific">Modicella reniformis</name>
    <dbReference type="NCBI Taxonomy" id="1440133"/>
    <lineage>
        <taxon>Eukaryota</taxon>
        <taxon>Fungi</taxon>
        <taxon>Fungi incertae sedis</taxon>
        <taxon>Mucoromycota</taxon>
        <taxon>Mortierellomycotina</taxon>
        <taxon>Mortierellomycetes</taxon>
        <taxon>Mortierellales</taxon>
        <taxon>Mortierellaceae</taxon>
        <taxon>Modicella</taxon>
    </lineage>
</organism>
<dbReference type="Proteomes" id="UP000749646">
    <property type="component" value="Unassembled WGS sequence"/>
</dbReference>